<protein>
    <submittedName>
        <fullName evidence="3">Amidohydrolase</fullName>
    </submittedName>
</protein>
<feature type="binding site" evidence="1">
    <location>
        <position position="378"/>
    </location>
    <ligand>
        <name>Mn(2+)</name>
        <dbReference type="ChEBI" id="CHEBI:29035"/>
        <label>2</label>
    </ligand>
</feature>
<dbReference type="AlphaFoldDB" id="A0A415E1E4"/>
<accession>A0A415E1E4</accession>
<dbReference type="EMBL" id="QRMS01000003">
    <property type="protein sequence ID" value="RHJ87403.1"/>
    <property type="molecule type" value="Genomic_DNA"/>
</dbReference>
<dbReference type="NCBIfam" id="TIGR01891">
    <property type="entry name" value="amidohydrolases"/>
    <property type="match status" value="1"/>
</dbReference>
<keyword evidence="1" id="KW-0464">Manganese</keyword>
<feature type="binding site" evidence="1">
    <location>
        <position position="157"/>
    </location>
    <ligand>
        <name>Mn(2+)</name>
        <dbReference type="ChEBI" id="CHEBI:29035"/>
        <label>2</label>
    </ligand>
</feature>
<dbReference type="SUPFAM" id="SSF53187">
    <property type="entry name" value="Zn-dependent exopeptidases"/>
    <property type="match status" value="1"/>
</dbReference>
<comment type="caution">
    <text evidence="3">The sequence shown here is derived from an EMBL/GenBank/DDBJ whole genome shotgun (WGS) entry which is preliminary data.</text>
</comment>
<dbReference type="CDD" id="cd03886">
    <property type="entry name" value="M20_Acy1"/>
    <property type="match status" value="1"/>
</dbReference>
<dbReference type="OrthoDB" id="9776731at2"/>
<dbReference type="Gene3D" id="3.40.630.10">
    <property type="entry name" value="Zn peptidases"/>
    <property type="match status" value="1"/>
</dbReference>
<sequence length="409" mass="44614">MNEILNASKAIEEQIKEDRHNLHRKPEVGFDLKETAAYVKKRLGEMGIEAKACGGPIDEKFRADFVKAGFPDMAESTGLVATIGKGEPCILLRADMDALPMPEAVGLVDFASEHPGVAHTCGHDAHTAMLLGAAKLLKERESELQGTVKLMFQTGEECGCGSRFMVEHGLLENPKVDAAFAIHINTQQELGTVRYTAGITSSAMDTYMIKIKGKGGHSSMPQDCIDPLMISSQLYTALNLLVCREVDPRETAPLTVGKCGGGTAANVIPDTADLAVSFRTFNRDVRNHLVKRVPEMIDHTIRMWRGDYEMLDFHTPSTFTDENLCTELAPFVAEIVGSDKLAEAPCQPTTEDFGYVTEKVPGMFVLLGVGKEGAAPMHNPNMYIDESALAYGSAIHANVAMEWLKKNQK</sequence>
<reference evidence="3 4" key="1">
    <citation type="submission" date="2018-08" db="EMBL/GenBank/DDBJ databases">
        <title>A genome reference for cultivated species of the human gut microbiota.</title>
        <authorList>
            <person name="Zou Y."/>
            <person name="Xue W."/>
            <person name="Luo G."/>
        </authorList>
    </citation>
    <scope>NUCLEOTIDE SEQUENCE [LARGE SCALE GENOMIC DNA]</scope>
    <source>
        <strain evidence="3 4">AM07-24</strain>
    </source>
</reference>
<dbReference type="SUPFAM" id="SSF55031">
    <property type="entry name" value="Bacterial exopeptidase dimerisation domain"/>
    <property type="match status" value="1"/>
</dbReference>
<dbReference type="InterPro" id="IPR036264">
    <property type="entry name" value="Bact_exopeptidase_dim_dom"/>
</dbReference>
<comment type="cofactor">
    <cofactor evidence="1">
        <name>Mn(2+)</name>
        <dbReference type="ChEBI" id="CHEBI:29035"/>
    </cofactor>
    <text evidence="1">The Mn(2+) ion enhances activity.</text>
</comment>
<dbReference type="InterPro" id="IPR011650">
    <property type="entry name" value="Peptidase_M20_dimer"/>
</dbReference>
<dbReference type="PANTHER" id="PTHR11014:SF63">
    <property type="entry name" value="METALLOPEPTIDASE, PUTATIVE (AFU_ORTHOLOGUE AFUA_6G09600)-RELATED"/>
    <property type="match status" value="1"/>
</dbReference>
<dbReference type="Gene3D" id="3.30.70.360">
    <property type="match status" value="1"/>
</dbReference>
<keyword evidence="1" id="KW-0479">Metal-binding</keyword>
<proteinExistence type="predicted"/>
<dbReference type="GO" id="GO:0046872">
    <property type="term" value="F:metal ion binding"/>
    <property type="evidence" value="ECO:0007669"/>
    <property type="project" value="UniProtKB-KW"/>
</dbReference>
<gene>
    <name evidence="3" type="ORF">DW099_11945</name>
</gene>
<dbReference type="STRING" id="1776384.GCA_900086585_00957"/>
<dbReference type="Pfam" id="PF01546">
    <property type="entry name" value="Peptidase_M20"/>
    <property type="match status" value="1"/>
</dbReference>
<keyword evidence="3" id="KW-0378">Hydrolase</keyword>
<evidence type="ECO:0000313" key="4">
    <source>
        <dbReference type="Proteomes" id="UP000284841"/>
    </source>
</evidence>
<evidence type="ECO:0000313" key="3">
    <source>
        <dbReference type="EMBL" id="RHJ87403.1"/>
    </source>
</evidence>
<dbReference type="RefSeq" id="WP_118335856.1">
    <property type="nucleotide sequence ID" value="NZ_AP025567.1"/>
</dbReference>
<feature type="domain" description="Peptidase M20 dimerisation" evidence="2">
    <location>
        <begin position="206"/>
        <end position="298"/>
    </location>
</feature>
<dbReference type="InterPro" id="IPR002933">
    <property type="entry name" value="Peptidase_M20"/>
</dbReference>
<feature type="binding site" evidence="1">
    <location>
        <position position="121"/>
    </location>
    <ligand>
        <name>Mn(2+)</name>
        <dbReference type="ChEBI" id="CHEBI:29035"/>
        <label>2</label>
    </ligand>
</feature>
<dbReference type="PANTHER" id="PTHR11014">
    <property type="entry name" value="PEPTIDASE M20 FAMILY MEMBER"/>
    <property type="match status" value="1"/>
</dbReference>
<evidence type="ECO:0000259" key="2">
    <source>
        <dbReference type="Pfam" id="PF07687"/>
    </source>
</evidence>
<name>A0A415E1E4_9FIRM</name>
<feature type="binding site" evidence="1">
    <location>
        <position position="183"/>
    </location>
    <ligand>
        <name>Mn(2+)</name>
        <dbReference type="ChEBI" id="CHEBI:29035"/>
        <label>2</label>
    </ligand>
</feature>
<dbReference type="PIRSF" id="PIRSF005962">
    <property type="entry name" value="Pept_M20D_amidohydro"/>
    <property type="match status" value="1"/>
</dbReference>
<dbReference type="InterPro" id="IPR017439">
    <property type="entry name" value="Amidohydrolase"/>
</dbReference>
<feature type="binding site" evidence="1">
    <location>
        <position position="123"/>
    </location>
    <ligand>
        <name>Mn(2+)</name>
        <dbReference type="ChEBI" id="CHEBI:29035"/>
        <label>2</label>
    </ligand>
</feature>
<dbReference type="GO" id="GO:0016787">
    <property type="term" value="F:hydrolase activity"/>
    <property type="evidence" value="ECO:0007669"/>
    <property type="project" value="UniProtKB-KW"/>
</dbReference>
<keyword evidence="4" id="KW-1185">Reference proteome</keyword>
<organism evidence="3 4">
    <name type="scientific">Emergencia timonensis</name>
    <dbReference type="NCBI Taxonomy" id="1776384"/>
    <lineage>
        <taxon>Bacteria</taxon>
        <taxon>Bacillati</taxon>
        <taxon>Bacillota</taxon>
        <taxon>Clostridia</taxon>
        <taxon>Peptostreptococcales</taxon>
        <taxon>Anaerovoracaceae</taxon>
        <taxon>Emergencia</taxon>
    </lineage>
</organism>
<dbReference type="Pfam" id="PF07687">
    <property type="entry name" value="M20_dimer"/>
    <property type="match status" value="1"/>
</dbReference>
<evidence type="ECO:0000256" key="1">
    <source>
        <dbReference type="PIRSR" id="PIRSR005962-1"/>
    </source>
</evidence>
<dbReference type="Proteomes" id="UP000284841">
    <property type="component" value="Unassembled WGS sequence"/>
</dbReference>